<keyword evidence="1" id="KW-0539">Nucleus</keyword>
<accession>A0A2V1D3E6</accession>
<dbReference type="GO" id="GO:0008270">
    <property type="term" value="F:zinc ion binding"/>
    <property type="evidence" value="ECO:0007669"/>
    <property type="project" value="InterPro"/>
</dbReference>
<proteinExistence type="predicted"/>
<dbReference type="InterPro" id="IPR053230">
    <property type="entry name" value="Trans_reg_galc"/>
</dbReference>
<protein>
    <recommendedName>
        <fullName evidence="3">Zn(2)-C6 fungal-type domain-containing protein</fullName>
    </recommendedName>
</protein>
<dbReference type="PROSITE" id="PS00463">
    <property type="entry name" value="ZN2_CY6_FUNGAL_1"/>
    <property type="match status" value="1"/>
</dbReference>
<dbReference type="Gene3D" id="4.10.240.10">
    <property type="entry name" value="Zn(2)-C6 fungal-type DNA-binding domain"/>
    <property type="match status" value="1"/>
</dbReference>
<keyword evidence="5" id="KW-1185">Reference proteome</keyword>
<gene>
    <name evidence="4" type="ORF">DM02DRAFT_271421</name>
</gene>
<dbReference type="InterPro" id="IPR001138">
    <property type="entry name" value="Zn2Cys6_DnaBD"/>
</dbReference>
<dbReference type="PANTHER" id="PTHR47654">
    <property type="entry name" value="ZN(II)2CYS6 TRANSCRIPTION FACTOR (EUROFUNG)-RELATED"/>
    <property type="match status" value="1"/>
</dbReference>
<sequence>MENTSTALKLAIPRLKKDDKFLRKNQRQSRTQRACNNCRARKVRCTGELRCRNCVEQDATCMYTKGRRDRLNEVIEKNKDLIDLLKNLSTHVDDVGKRMIDEQLASLRENDHISVSATELKAETLDASAKQSRKRKLSYESNQAHSPSKPDASEPVNDHASSMNLSPDSGFCFLLPVQYPTHEMGTVRMQNLRAFQAQQQFQSFGNPIAFN</sequence>
<organism evidence="4 5">
    <name type="scientific">Periconia macrospinosa</name>
    <dbReference type="NCBI Taxonomy" id="97972"/>
    <lineage>
        <taxon>Eukaryota</taxon>
        <taxon>Fungi</taxon>
        <taxon>Dikarya</taxon>
        <taxon>Ascomycota</taxon>
        <taxon>Pezizomycotina</taxon>
        <taxon>Dothideomycetes</taxon>
        <taxon>Pleosporomycetidae</taxon>
        <taxon>Pleosporales</taxon>
        <taxon>Massarineae</taxon>
        <taxon>Periconiaceae</taxon>
        <taxon>Periconia</taxon>
    </lineage>
</organism>
<dbReference type="PANTHER" id="PTHR47654:SF5">
    <property type="entry name" value="TRANSCRIPTION FACTOR DOMAIN-CONTAINING PROTEIN"/>
    <property type="match status" value="1"/>
</dbReference>
<reference evidence="4 5" key="1">
    <citation type="journal article" date="2018" name="Sci. Rep.">
        <title>Comparative genomics provides insights into the lifestyle and reveals functional heterogeneity of dark septate endophytic fungi.</title>
        <authorList>
            <person name="Knapp D.G."/>
            <person name="Nemeth J.B."/>
            <person name="Barry K."/>
            <person name="Hainaut M."/>
            <person name="Henrissat B."/>
            <person name="Johnson J."/>
            <person name="Kuo A."/>
            <person name="Lim J.H.P."/>
            <person name="Lipzen A."/>
            <person name="Nolan M."/>
            <person name="Ohm R.A."/>
            <person name="Tamas L."/>
            <person name="Grigoriev I.V."/>
            <person name="Spatafora J.W."/>
            <person name="Nagy L.G."/>
            <person name="Kovacs G.M."/>
        </authorList>
    </citation>
    <scope>NUCLEOTIDE SEQUENCE [LARGE SCALE GENOMIC DNA]</scope>
    <source>
        <strain evidence="4 5">DSE2036</strain>
    </source>
</reference>
<dbReference type="SMART" id="SM00066">
    <property type="entry name" value="GAL4"/>
    <property type="match status" value="1"/>
</dbReference>
<evidence type="ECO:0000313" key="5">
    <source>
        <dbReference type="Proteomes" id="UP000244855"/>
    </source>
</evidence>
<dbReference type="CDD" id="cd00067">
    <property type="entry name" value="GAL4"/>
    <property type="match status" value="1"/>
</dbReference>
<dbReference type="OrthoDB" id="10261408at2759"/>
<feature type="domain" description="Zn(2)-C6 fungal-type" evidence="3">
    <location>
        <begin position="34"/>
        <end position="63"/>
    </location>
</feature>
<evidence type="ECO:0000313" key="4">
    <source>
        <dbReference type="EMBL" id="PVH92567.1"/>
    </source>
</evidence>
<dbReference type="Pfam" id="PF00172">
    <property type="entry name" value="Zn_clus"/>
    <property type="match status" value="1"/>
</dbReference>
<evidence type="ECO:0000259" key="3">
    <source>
        <dbReference type="PROSITE" id="PS50048"/>
    </source>
</evidence>
<feature type="region of interest" description="Disordered" evidence="2">
    <location>
        <begin position="124"/>
        <end position="161"/>
    </location>
</feature>
<dbReference type="InterPro" id="IPR036864">
    <property type="entry name" value="Zn2-C6_fun-type_DNA-bd_sf"/>
</dbReference>
<dbReference type="EMBL" id="KZ805668">
    <property type="protein sequence ID" value="PVH92567.1"/>
    <property type="molecule type" value="Genomic_DNA"/>
</dbReference>
<evidence type="ECO:0000256" key="1">
    <source>
        <dbReference type="ARBA" id="ARBA00023242"/>
    </source>
</evidence>
<dbReference type="AlphaFoldDB" id="A0A2V1D3E6"/>
<dbReference type="SUPFAM" id="SSF57701">
    <property type="entry name" value="Zn2/Cys6 DNA-binding domain"/>
    <property type="match status" value="1"/>
</dbReference>
<dbReference type="Proteomes" id="UP000244855">
    <property type="component" value="Unassembled WGS sequence"/>
</dbReference>
<dbReference type="GO" id="GO:0000981">
    <property type="term" value="F:DNA-binding transcription factor activity, RNA polymerase II-specific"/>
    <property type="evidence" value="ECO:0007669"/>
    <property type="project" value="InterPro"/>
</dbReference>
<evidence type="ECO:0000256" key="2">
    <source>
        <dbReference type="SAM" id="MobiDB-lite"/>
    </source>
</evidence>
<dbReference type="PROSITE" id="PS50048">
    <property type="entry name" value="ZN2_CY6_FUNGAL_2"/>
    <property type="match status" value="1"/>
</dbReference>
<name>A0A2V1D3E6_9PLEO</name>